<dbReference type="InterPro" id="IPR037997">
    <property type="entry name" value="Dgk1-like"/>
</dbReference>
<dbReference type="GO" id="GO:0004143">
    <property type="term" value="F:ATP-dependent diacylglycerol kinase activity"/>
    <property type="evidence" value="ECO:0007669"/>
    <property type="project" value="InterPro"/>
</dbReference>
<feature type="transmembrane region" description="Helical" evidence="2">
    <location>
        <begin position="235"/>
        <end position="254"/>
    </location>
</feature>
<gene>
    <name evidence="3" type="ORF">INT43_002778</name>
</gene>
<feature type="transmembrane region" description="Helical" evidence="2">
    <location>
        <begin position="135"/>
        <end position="157"/>
    </location>
</feature>
<proteinExistence type="predicted"/>
<feature type="transmembrane region" description="Helical" evidence="2">
    <location>
        <begin position="47"/>
        <end position="63"/>
    </location>
</feature>
<dbReference type="OrthoDB" id="5673at2759"/>
<feature type="transmembrane region" description="Helical" evidence="2">
    <location>
        <begin position="110"/>
        <end position="129"/>
    </location>
</feature>
<dbReference type="PANTHER" id="PTHR31303:SF1">
    <property type="entry name" value="CTP-DEPENDENT DIACYLGLYCEROL KINASE 1"/>
    <property type="match status" value="1"/>
</dbReference>
<evidence type="ECO:0000256" key="2">
    <source>
        <dbReference type="SAM" id="Phobius"/>
    </source>
</evidence>
<dbReference type="PANTHER" id="PTHR31303">
    <property type="entry name" value="CTP-DEPENDENT DIACYLGLYCEROL KINASE 1"/>
    <property type="match status" value="1"/>
</dbReference>
<dbReference type="GO" id="GO:0005789">
    <property type="term" value="C:endoplasmic reticulum membrane"/>
    <property type="evidence" value="ECO:0007669"/>
    <property type="project" value="TreeGrafter"/>
</dbReference>
<feature type="region of interest" description="Disordered" evidence="1">
    <location>
        <begin position="1"/>
        <end position="29"/>
    </location>
</feature>
<name>A0A8H7Q6A6_MORIS</name>
<keyword evidence="2" id="KW-0472">Membrane</keyword>
<dbReference type="GO" id="GO:0006654">
    <property type="term" value="P:phosphatidic acid biosynthetic process"/>
    <property type="evidence" value="ECO:0007669"/>
    <property type="project" value="TreeGrafter"/>
</dbReference>
<reference evidence="3" key="1">
    <citation type="submission" date="2020-12" db="EMBL/GenBank/DDBJ databases">
        <title>Metabolic potential, ecology and presence of endohyphal bacteria is reflected in genomic diversity of Mucoromycotina.</title>
        <authorList>
            <person name="Muszewska A."/>
            <person name="Okrasinska A."/>
            <person name="Steczkiewicz K."/>
            <person name="Drgas O."/>
            <person name="Orlowska M."/>
            <person name="Perlinska-Lenart U."/>
            <person name="Aleksandrzak-Piekarczyk T."/>
            <person name="Szatraj K."/>
            <person name="Zielenkiewicz U."/>
            <person name="Pilsyk S."/>
            <person name="Malc E."/>
            <person name="Mieczkowski P."/>
            <person name="Kruszewska J.S."/>
            <person name="Biernat P."/>
            <person name="Pawlowska J."/>
        </authorList>
    </citation>
    <scope>NUCLEOTIDE SEQUENCE</scope>
    <source>
        <strain evidence="3">WA0000067209</strain>
    </source>
</reference>
<dbReference type="Proteomes" id="UP000654370">
    <property type="component" value="Unassembled WGS sequence"/>
</dbReference>
<organism evidence="3 4">
    <name type="scientific">Mortierella isabellina</name>
    <name type="common">Filamentous fungus</name>
    <name type="synonym">Umbelopsis isabellina</name>
    <dbReference type="NCBI Taxonomy" id="91625"/>
    <lineage>
        <taxon>Eukaryota</taxon>
        <taxon>Fungi</taxon>
        <taxon>Fungi incertae sedis</taxon>
        <taxon>Mucoromycota</taxon>
        <taxon>Mucoromycotina</taxon>
        <taxon>Umbelopsidomycetes</taxon>
        <taxon>Umbelopsidales</taxon>
        <taxon>Umbelopsidaceae</taxon>
        <taxon>Umbelopsis</taxon>
    </lineage>
</organism>
<feature type="transmembrane region" description="Helical" evidence="2">
    <location>
        <begin position="169"/>
        <end position="187"/>
    </location>
</feature>
<keyword evidence="4" id="KW-1185">Reference proteome</keyword>
<evidence type="ECO:0000313" key="4">
    <source>
        <dbReference type="Proteomes" id="UP000654370"/>
    </source>
</evidence>
<sequence>MSKQRVNGAHKAKTNGHAKQQSYSSGREDDRYAHIQPKGSWEIPRKAFHYSIGFVVLFLYTHGFEPSDIYPSLLVLLAIVGSAEILRFTSKEFNSFYISVLGPMMRKTEISSRVNGVVYYLIGCVTVLYCFPKDIGSLSIVYLSWADPTASIFGRLFGQYTPKFSNKSVAGSLGAATIGGLVTYGFFDHMMAHGYSHPSFQSNTSLDLNQLSLYGGFVAAFSEAIGGVVNVDDNLTIPVISAVLLWVPLVYLGYGH</sequence>
<dbReference type="EMBL" id="JAEPQZ010000001">
    <property type="protein sequence ID" value="KAG2186340.1"/>
    <property type="molecule type" value="Genomic_DNA"/>
</dbReference>
<evidence type="ECO:0000313" key="3">
    <source>
        <dbReference type="EMBL" id="KAG2186340.1"/>
    </source>
</evidence>
<dbReference type="AlphaFoldDB" id="A0A8H7Q6A6"/>
<comment type="caution">
    <text evidence="3">The sequence shown here is derived from an EMBL/GenBank/DDBJ whole genome shotgun (WGS) entry which is preliminary data.</text>
</comment>
<keyword evidence="2" id="KW-1133">Transmembrane helix</keyword>
<evidence type="ECO:0008006" key="5">
    <source>
        <dbReference type="Google" id="ProtNLM"/>
    </source>
</evidence>
<keyword evidence="2" id="KW-0812">Transmembrane</keyword>
<feature type="transmembrane region" description="Helical" evidence="2">
    <location>
        <begin position="69"/>
        <end position="89"/>
    </location>
</feature>
<protein>
    <recommendedName>
        <fullName evidence="5">Phosphatidate cytidylyltransferase</fullName>
    </recommendedName>
</protein>
<accession>A0A8H7Q6A6</accession>
<evidence type="ECO:0000256" key="1">
    <source>
        <dbReference type="SAM" id="MobiDB-lite"/>
    </source>
</evidence>